<dbReference type="Proteomes" id="UP000284548">
    <property type="component" value="Unassembled WGS sequence"/>
</dbReference>
<dbReference type="EMBL" id="QRKB01000001">
    <property type="protein sequence ID" value="RHH85290.1"/>
    <property type="molecule type" value="Genomic_DNA"/>
</dbReference>
<dbReference type="RefSeq" id="WP_118253148.1">
    <property type="nucleotide sequence ID" value="NZ_QRKB01000001.1"/>
</dbReference>
<protein>
    <submittedName>
        <fullName evidence="1">Uncharacterized protein</fullName>
    </submittedName>
</protein>
<organism evidence="1 2">
    <name type="scientific">Segatella copri</name>
    <dbReference type="NCBI Taxonomy" id="165179"/>
    <lineage>
        <taxon>Bacteria</taxon>
        <taxon>Pseudomonadati</taxon>
        <taxon>Bacteroidota</taxon>
        <taxon>Bacteroidia</taxon>
        <taxon>Bacteroidales</taxon>
        <taxon>Prevotellaceae</taxon>
        <taxon>Segatella</taxon>
    </lineage>
</organism>
<dbReference type="AlphaFoldDB" id="A0A414YGL4"/>
<evidence type="ECO:0000313" key="1">
    <source>
        <dbReference type="EMBL" id="RHH85290.1"/>
    </source>
</evidence>
<sequence>MNILDYYEVVSSKIFKLESMNEGLVLIAPEQEVDGVRSLMVGLYVPEHERYKMYTFRSSMNEGELGDKYKAMVGTMDVLKPDWDRIRKKRRKRI</sequence>
<evidence type="ECO:0000313" key="2">
    <source>
        <dbReference type="Proteomes" id="UP000284548"/>
    </source>
</evidence>
<proteinExistence type="predicted"/>
<name>A0A414YGL4_9BACT</name>
<comment type="caution">
    <text evidence="1">The sequence shown here is derived from an EMBL/GenBank/DDBJ whole genome shotgun (WGS) entry which is preliminary data.</text>
</comment>
<accession>A0A414YGL4</accession>
<reference evidence="1 2" key="1">
    <citation type="submission" date="2018-08" db="EMBL/GenBank/DDBJ databases">
        <title>A genome reference for cultivated species of the human gut microbiota.</title>
        <authorList>
            <person name="Zou Y."/>
            <person name="Xue W."/>
            <person name="Luo G."/>
        </authorList>
    </citation>
    <scope>NUCLEOTIDE SEQUENCE [LARGE SCALE GENOMIC DNA]</scope>
    <source>
        <strain evidence="1 2">AM16-54</strain>
    </source>
</reference>
<gene>
    <name evidence="1" type="ORF">DW192_00755</name>
</gene>